<dbReference type="EMBL" id="NKXS01000396">
    <property type="protein sequence ID" value="PIN24583.1"/>
    <property type="molecule type" value="Genomic_DNA"/>
</dbReference>
<proteinExistence type="predicted"/>
<keyword evidence="3" id="KW-0378">Hydrolase</keyword>
<dbReference type="Gene3D" id="3.30.830.10">
    <property type="entry name" value="Metalloenzyme, LuxS/M16 peptidase-like"/>
    <property type="match status" value="2"/>
</dbReference>
<gene>
    <name evidence="3" type="ORF">CDL12_02700</name>
</gene>
<evidence type="ECO:0000313" key="4">
    <source>
        <dbReference type="Proteomes" id="UP000231279"/>
    </source>
</evidence>
<dbReference type="GO" id="GO:0046872">
    <property type="term" value="F:metal ion binding"/>
    <property type="evidence" value="ECO:0007669"/>
    <property type="project" value="UniProtKB-KW"/>
</dbReference>
<keyword evidence="4" id="KW-1185">Reference proteome</keyword>
<dbReference type="GO" id="GO:0051603">
    <property type="term" value="P:proteolysis involved in protein catabolic process"/>
    <property type="evidence" value="ECO:0007669"/>
    <property type="project" value="TreeGrafter"/>
</dbReference>
<dbReference type="EC" id="3.4.24.56" evidence="3"/>
<evidence type="ECO:0000259" key="2">
    <source>
        <dbReference type="Pfam" id="PF16187"/>
    </source>
</evidence>
<dbReference type="OrthoDB" id="952271at2759"/>
<dbReference type="InterPro" id="IPR032632">
    <property type="entry name" value="Peptidase_M16_M"/>
</dbReference>
<evidence type="ECO:0000313" key="3">
    <source>
        <dbReference type="EMBL" id="PIN24583.1"/>
    </source>
</evidence>
<dbReference type="GO" id="GO:0004222">
    <property type="term" value="F:metalloendopeptidase activity"/>
    <property type="evidence" value="ECO:0007669"/>
    <property type="project" value="UniProtKB-EC"/>
</dbReference>
<accession>A0A2G9I4A2</accession>
<dbReference type="PANTHER" id="PTHR43690">
    <property type="entry name" value="NARDILYSIN"/>
    <property type="match status" value="1"/>
</dbReference>
<protein>
    <submittedName>
        <fullName evidence="3">Insulysin</fullName>
        <ecNumber evidence="3">3.4.24.56</ecNumber>
    </submittedName>
</protein>
<dbReference type="InterPro" id="IPR050626">
    <property type="entry name" value="Peptidase_M16"/>
</dbReference>
<dbReference type="SUPFAM" id="SSF63411">
    <property type="entry name" value="LuxS/MPP-like metallohydrolase"/>
    <property type="match status" value="2"/>
</dbReference>
<comment type="caution">
    <text evidence="3">The sequence shown here is derived from an EMBL/GenBank/DDBJ whole genome shotgun (WGS) entry which is preliminary data.</text>
</comment>
<dbReference type="Pfam" id="PF16187">
    <property type="entry name" value="Peptidase_M16_M"/>
    <property type="match status" value="1"/>
</dbReference>
<reference evidence="4" key="1">
    <citation type="journal article" date="2018" name="Gigascience">
        <title>Genome assembly of the Pink Ipe (Handroanthus impetiginosus, Bignoniaceae), a highly valued, ecologically keystone Neotropical timber forest tree.</title>
        <authorList>
            <person name="Silva-Junior O.B."/>
            <person name="Grattapaglia D."/>
            <person name="Novaes E."/>
            <person name="Collevatti R.G."/>
        </authorList>
    </citation>
    <scope>NUCLEOTIDE SEQUENCE [LARGE SCALE GENOMIC DNA]</scope>
    <source>
        <strain evidence="4">cv. UFG-1</strain>
    </source>
</reference>
<dbReference type="PANTHER" id="PTHR43690:SF18">
    <property type="entry name" value="INSULIN-DEGRADING ENZYME-RELATED"/>
    <property type="match status" value="1"/>
</dbReference>
<dbReference type="GO" id="GO:0005829">
    <property type="term" value="C:cytosol"/>
    <property type="evidence" value="ECO:0007669"/>
    <property type="project" value="TreeGrafter"/>
</dbReference>
<dbReference type="STRING" id="429701.A0A2G9I4A2"/>
<sequence>MFDIGSMQPMHASSKFYPPKDWLVRSSLPSKFNPERIQSALEELSTYSVRIFWESTKFEGLTDLIEHWYGAAYSVEQLTGSTIERWIERAPNEDLHLPAPNVFIPTDLSLKTVSDEMKLPVLLRKTTYSRLWYKPDTTFSTPKAYIKIDFNCPFSGSSPESAVLTEIFTRLLMDYLNEYAYNAQVAGLYYGVSSTNFGFQVTVVGYNQKLKILLETII</sequence>
<evidence type="ECO:0000256" key="1">
    <source>
        <dbReference type="ARBA" id="ARBA00022723"/>
    </source>
</evidence>
<name>A0A2G9I4A2_9LAMI</name>
<dbReference type="AlphaFoldDB" id="A0A2G9I4A2"/>
<dbReference type="GO" id="GO:0043171">
    <property type="term" value="P:peptide catabolic process"/>
    <property type="evidence" value="ECO:0007669"/>
    <property type="project" value="TreeGrafter"/>
</dbReference>
<keyword evidence="1" id="KW-0479">Metal-binding</keyword>
<dbReference type="GO" id="GO:0005739">
    <property type="term" value="C:mitochondrion"/>
    <property type="evidence" value="ECO:0007669"/>
    <property type="project" value="TreeGrafter"/>
</dbReference>
<feature type="domain" description="Peptidase M16 middle/third" evidence="2">
    <location>
        <begin position="15"/>
        <end position="218"/>
    </location>
</feature>
<dbReference type="Proteomes" id="UP000231279">
    <property type="component" value="Unassembled WGS sequence"/>
</dbReference>
<dbReference type="InterPro" id="IPR011249">
    <property type="entry name" value="Metalloenz_LuxS/M16"/>
</dbReference>
<organism evidence="3 4">
    <name type="scientific">Handroanthus impetiginosus</name>
    <dbReference type="NCBI Taxonomy" id="429701"/>
    <lineage>
        <taxon>Eukaryota</taxon>
        <taxon>Viridiplantae</taxon>
        <taxon>Streptophyta</taxon>
        <taxon>Embryophyta</taxon>
        <taxon>Tracheophyta</taxon>
        <taxon>Spermatophyta</taxon>
        <taxon>Magnoliopsida</taxon>
        <taxon>eudicotyledons</taxon>
        <taxon>Gunneridae</taxon>
        <taxon>Pentapetalae</taxon>
        <taxon>asterids</taxon>
        <taxon>lamiids</taxon>
        <taxon>Lamiales</taxon>
        <taxon>Bignoniaceae</taxon>
        <taxon>Crescentiina</taxon>
        <taxon>Tabebuia alliance</taxon>
        <taxon>Handroanthus</taxon>
    </lineage>
</organism>